<dbReference type="AlphaFoldDB" id="A0A383BGB6"/>
<feature type="compositionally biased region" description="Low complexity" evidence="1">
    <location>
        <begin position="21"/>
        <end position="36"/>
    </location>
</feature>
<evidence type="ECO:0000313" key="2">
    <source>
        <dbReference type="EMBL" id="SVE18861.1"/>
    </source>
</evidence>
<sequence length="45" mass="4704">MINRIHAVDPLIRAFTTINDTPTSSQAPAPTQAQAADLAIQAGDT</sequence>
<organism evidence="2">
    <name type="scientific">marine metagenome</name>
    <dbReference type="NCBI Taxonomy" id="408172"/>
    <lineage>
        <taxon>unclassified sequences</taxon>
        <taxon>metagenomes</taxon>
        <taxon>ecological metagenomes</taxon>
    </lineage>
</organism>
<dbReference type="EMBL" id="UINC01200120">
    <property type="protein sequence ID" value="SVE18861.1"/>
    <property type="molecule type" value="Genomic_DNA"/>
</dbReference>
<gene>
    <name evidence="2" type="ORF">METZ01_LOCUS471715</name>
</gene>
<name>A0A383BGB6_9ZZZZ</name>
<reference evidence="2" key="1">
    <citation type="submission" date="2018-05" db="EMBL/GenBank/DDBJ databases">
        <authorList>
            <person name="Lanie J.A."/>
            <person name="Ng W.-L."/>
            <person name="Kazmierczak K.M."/>
            <person name="Andrzejewski T.M."/>
            <person name="Davidsen T.M."/>
            <person name="Wayne K.J."/>
            <person name="Tettelin H."/>
            <person name="Glass J.I."/>
            <person name="Rusch D."/>
            <person name="Podicherti R."/>
            <person name="Tsui H.-C.T."/>
            <person name="Winkler M.E."/>
        </authorList>
    </citation>
    <scope>NUCLEOTIDE SEQUENCE</scope>
</reference>
<proteinExistence type="predicted"/>
<protein>
    <submittedName>
        <fullName evidence="2">Uncharacterized protein</fullName>
    </submittedName>
</protein>
<feature type="non-terminal residue" evidence="2">
    <location>
        <position position="45"/>
    </location>
</feature>
<accession>A0A383BGB6</accession>
<feature type="region of interest" description="Disordered" evidence="1">
    <location>
        <begin position="20"/>
        <end position="45"/>
    </location>
</feature>
<evidence type="ECO:0000256" key="1">
    <source>
        <dbReference type="SAM" id="MobiDB-lite"/>
    </source>
</evidence>